<reference evidence="1" key="1">
    <citation type="submission" date="2016-01" db="EMBL/GenBank/DDBJ databases">
        <title>Reference transcriptome for the parasite Schistocephalus solidus: insights into the molecular evolution of parasitism.</title>
        <authorList>
            <person name="Hebert F.O."/>
            <person name="Grambauer S."/>
            <person name="Barber I."/>
            <person name="Landry C.R."/>
            <person name="Aubin-Horth N."/>
        </authorList>
    </citation>
    <scope>NUCLEOTIDE SEQUENCE</scope>
</reference>
<proteinExistence type="predicted"/>
<sequence>MAASYKILPDTSPNGFRHPMKSNLHSNSLMFHPNLSDLSCQRSPLQTNWPFLQIWQETLMLVCQIKEVCMPTLEVTSVSSGFGIHFNLKLFSDKQVSRGCTVDKFDRRNEDCTFWLSV</sequence>
<dbReference type="AlphaFoldDB" id="A0A0X3P0F6"/>
<protein>
    <submittedName>
        <fullName evidence="1">Uncharacterized protein</fullName>
    </submittedName>
</protein>
<evidence type="ECO:0000313" key="1">
    <source>
        <dbReference type="EMBL" id="JAP45474.1"/>
    </source>
</evidence>
<gene>
    <name evidence="1" type="ORF">TR125947</name>
</gene>
<name>A0A0X3P0F6_SCHSO</name>
<accession>A0A0X3P0F6</accession>
<organism evidence="1">
    <name type="scientific">Schistocephalus solidus</name>
    <name type="common">Tapeworm</name>
    <dbReference type="NCBI Taxonomy" id="70667"/>
    <lineage>
        <taxon>Eukaryota</taxon>
        <taxon>Metazoa</taxon>
        <taxon>Spiralia</taxon>
        <taxon>Lophotrochozoa</taxon>
        <taxon>Platyhelminthes</taxon>
        <taxon>Cestoda</taxon>
        <taxon>Eucestoda</taxon>
        <taxon>Diphyllobothriidea</taxon>
        <taxon>Diphyllobothriidae</taxon>
        <taxon>Schistocephalus</taxon>
    </lineage>
</organism>
<dbReference type="EMBL" id="GEEE01017751">
    <property type="protein sequence ID" value="JAP45474.1"/>
    <property type="molecule type" value="Transcribed_RNA"/>
</dbReference>